<comment type="similarity">
    <text evidence="2 4">Belongs to the TPP enzyme family.</text>
</comment>
<evidence type="ECO:0000256" key="2">
    <source>
        <dbReference type="ARBA" id="ARBA00007812"/>
    </source>
</evidence>
<dbReference type="Pfam" id="PF00205">
    <property type="entry name" value="TPP_enzyme_M"/>
    <property type="match status" value="1"/>
</dbReference>
<dbReference type="PANTHER" id="PTHR18968:SF13">
    <property type="entry name" value="ACETOLACTATE SYNTHASE CATALYTIC SUBUNIT, MITOCHONDRIAL"/>
    <property type="match status" value="1"/>
</dbReference>
<keyword evidence="9" id="KW-1185">Reference proteome</keyword>
<dbReference type="InterPro" id="IPR012001">
    <property type="entry name" value="Thiamin_PyroP_enz_TPP-bd_dom"/>
</dbReference>
<evidence type="ECO:0000259" key="6">
    <source>
        <dbReference type="Pfam" id="PF02775"/>
    </source>
</evidence>
<dbReference type="Pfam" id="PF02775">
    <property type="entry name" value="TPP_enzyme_C"/>
    <property type="match status" value="1"/>
</dbReference>
<evidence type="ECO:0000259" key="7">
    <source>
        <dbReference type="Pfam" id="PF02776"/>
    </source>
</evidence>
<dbReference type="SUPFAM" id="SSF52518">
    <property type="entry name" value="Thiamin diphosphate-binding fold (THDP-binding)"/>
    <property type="match status" value="2"/>
</dbReference>
<dbReference type="InterPro" id="IPR011766">
    <property type="entry name" value="TPP_enzyme_TPP-bd"/>
</dbReference>
<accession>A0ABZ2RWL4</accession>
<dbReference type="InterPro" id="IPR029035">
    <property type="entry name" value="DHS-like_NAD/FAD-binding_dom"/>
</dbReference>
<dbReference type="Gene3D" id="3.40.50.970">
    <property type="match status" value="2"/>
</dbReference>
<feature type="domain" description="Thiamine pyrophosphate enzyme central" evidence="5">
    <location>
        <begin position="200"/>
        <end position="334"/>
    </location>
</feature>
<dbReference type="InterPro" id="IPR000399">
    <property type="entry name" value="TPP-bd_CS"/>
</dbReference>
<dbReference type="EMBL" id="CP148753">
    <property type="protein sequence ID" value="WXR72144.1"/>
    <property type="molecule type" value="Genomic_DNA"/>
</dbReference>
<feature type="domain" description="Thiamine pyrophosphate enzyme N-terminal TPP-binding" evidence="7">
    <location>
        <begin position="8"/>
        <end position="121"/>
    </location>
</feature>
<evidence type="ECO:0000256" key="1">
    <source>
        <dbReference type="ARBA" id="ARBA00001964"/>
    </source>
</evidence>
<evidence type="ECO:0000313" key="8">
    <source>
        <dbReference type="EMBL" id="WXR72144.1"/>
    </source>
</evidence>
<dbReference type="SUPFAM" id="SSF52467">
    <property type="entry name" value="DHS-like NAD/FAD-binding domain"/>
    <property type="match status" value="1"/>
</dbReference>
<keyword evidence="3 4" id="KW-0786">Thiamine pyrophosphate</keyword>
<dbReference type="PANTHER" id="PTHR18968">
    <property type="entry name" value="THIAMINE PYROPHOSPHATE ENZYMES"/>
    <property type="match status" value="1"/>
</dbReference>
<name>A0ABZ2RWL4_9BURK</name>
<sequence length="577" mass="61205">MSEKLEITGGEAIARMFAAHEVGLMFGMGGFQLLPFYDAVRRLKLNHNLINDERCAVFAADAYTKVSGRPGVCDATLGPGATNLVTGLAEAYNAGTAMVALVGDSHRMHSWKNMTQEARQLEVLRPVVKDVLRVEKIERIPELVRRAFAVATSGRPGPVVLDVPEDIAHEVHAFDADAFHSSPSYRRAPALRCRPASGDLQQAAAMLAGAARPLMLCGGGVHISDAADTVQAFARRFGIPVAHTMSGKGAISCGDPLNAGLFGRYSRIANELIAKSDCLFVVGCKLGEVATRRYDLLPAGTPIIHLDIVAEEFDRTATPSLRLWGDVQATLQDLGERMAAQAGAPSARREDYLAEVDQAMRTWRESVHAKLTAAETPIGMARLMHEINATLPEDGILVADGGFAAHWGGLLFDTKRAGRGFVPDRGFASIGYGIPGAIGAAAAAPGRQVVSLTGDGGCNMSLGELETAVRMGLAFTLIVVNNAASGYIKALQHLMYGSGSYQSSDLAETNYANVARALGCNGIRVEDPAAIQAALQAAYACKDRPTILDVVVTRDPAHMLPGVDSRAAKIKPGDRIA</sequence>
<proteinExistence type="inferred from homology"/>
<organism evidence="8 9">
    <name type="scientific">Achromobacter veterisilvae</name>
    <dbReference type="NCBI Taxonomy" id="2069367"/>
    <lineage>
        <taxon>Bacteria</taxon>
        <taxon>Pseudomonadati</taxon>
        <taxon>Pseudomonadota</taxon>
        <taxon>Betaproteobacteria</taxon>
        <taxon>Burkholderiales</taxon>
        <taxon>Alcaligenaceae</taxon>
        <taxon>Achromobacter</taxon>
    </lineage>
</organism>
<dbReference type="CDD" id="cd00568">
    <property type="entry name" value="TPP_enzymes"/>
    <property type="match status" value="1"/>
</dbReference>
<dbReference type="Gene3D" id="3.40.50.1220">
    <property type="entry name" value="TPP-binding domain"/>
    <property type="match status" value="1"/>
</dbReference>
<dbReference type="RefSeq" id="WP_338878884.1">
    <property type="nucleotide sequence ID" value="NZ_CP148753.1"/>
</dbReference>
<dbReference type="Proteomes" id="UP001456224">
    <property type="component" value="Chromosome"/>
</dbReference>
<evidence type="ECO:0000259" key="5">
    <source>
        <dbReference type="Pfam" id="PF00205"/>
    </source>
</evidence>
<dbReference type="InterPro" id="IPR012000">
    <property type="entry name" value="Thiamin_PyroP_enz_cen_dom"/>
</dbReference>
<dbReference type="InterPro" id="IPR029061">
    <property type="entry name" value="THDP-binding"/>
</dbReference>
<reference evidence="8 9" key="1">
    <citation type="submission" date="2024-03" db="EMBL/GenBank/DDBJ databases">
        <title>Reference genomes for the five species model microbial community.</title>
        <authorList>
            <person name="Padfield D."/>
        </authorList>
    </citation>
    <scope>NUCLEOTIDE SEQUENCE [LARGE SCALE GENOMIC DNA]</scope>
    <source>
        <strain evidence="8 9">AB1</strain>
    </source>
</reference>
<dbReference type="InterPro" id="IPR045229">
    <property type="entry name" value="TPP_enz"/>
</dbReference>
<evidence type="ECO:0000256" key="3">
    <source>
        <dbReference type="ARBA" id="ARBA00023052"/>
    </source>
</evidence>
<comment type="cofactor">
    <cofactor evidence="1">
        <name>thiamine diphosphate</name>
        <dbReference type="ChEBI" id="CHEBI:58937"/>
    </cofactor>
</comment>
<dbReference type="CDD" id="cd07035">
    <property type="entry name" value="TPP_PYR_POX_like"/>
    <property type="match status" value="1"/>
</dbReference>
<dbReference type="Pfam" id="PF02776">
    <property type="entry name" value="TPP_enzyme_N"/>
    <property type="match status" value="1"/>
</dbReference>
<protein>
    <submittedName>
        <fullName evidence="8">Thiamine pyrophosphate-binding protein</fullName>
    </submittedName>
</protein>
<feature type="domain" description="Thiamine pyrophosphate enzyme TPP-binding" evidence="6">
    <location>
        <begin position="401"/>
        <end position="550"/>
    </location>
</feature>
<gene>
    <name evidence="8" type="ORF">WHX56_21155</name>
</gene>
<evidence type="ECO:0000313" key="9">
    <source>
        <dbReference type="Proteomes" id="UP001456224"/>
    </source>
</evidence>
<evidence type="ECO:0000256" key="4">
    <source>
        <dbReference type="RuleBase" id="RU362132"/>
    </source>
</evidence>
<dbReference type="PROSITE" id="PS00187">
    <property type="entry name" value="TPP_ENZYMES"/>
    <property type="match status" value="1"/>
</dbReference>